<keyword evidence="2" id="KW-1185">Reference proteome</keyword>
<proteinExistence type="predicted"/>
<dbReference type="EMBL" id="JAROCE010000001">
    <property type="protein sequence ID" value="MFM2719398.1"/>
    <property type="molecule type" value="Genomic_DNA"/>
</dbReference>
<organism evidence="1 2">
    <name type="scientific">Microbacterium mcarthurae</name>
    <dbReference type="NCBI Taxonomy" id="3035918"/>
    <lineage>
        <taxon>Bacteria</taxon>
        <taxon>Bacillati</taxon>
        <taxon>Actinomycetota</taxon>
        <taxon>Actinomycetes</taxon>
        <taxon>Micrococcales</taxon>
        <taxon>Microbacteriaceae</taxon>
        <taxon>Microbacterium</taxon>
    </lineage>
</organism>
<sequence>MPRTPLPADATREQKLAALPKLAGASGNPAYERVLGRLAETAVAKLGEVEDALEDLADEFAIRFQADDERAAARDRISRCLRPPARSQAERGRFGRHHGGG</sequence>
<dbReference type="Proteomes" id="UP001630303">
    <property type="component" value="Unassembled WGS sequence"/>
</dbReference>
<accession>A0ABW9GCF8</accession>
<reference evidence="1 2" key="1">
    <citation type="submission" date="2023-03" db="EMBL/GenBank/DDBJ databases">
        <title>MT1 and MT2 Draft Genomes of Novel Species.</title>
        <authorList>
            <person name="Venkateswaran K."/>
        </authorList>
    </citation>
    <scope>NUCLEOTIDE SEQUENCE [LARGE SCALE GENOMIC DNA]</scope>
    <source>
        <strain evidence="1 2">IF8SW-P5</strain>
    </source>
</reference>
<evidence type="ECO:0000313" key="1">
    <source>
        <dbReference type="EMBL" id="MFM2719398.1"/>
    </source>
</evidence>
<protein>
    <submittedName>
        <fullName evidence="1">Uncharacterized protein</fullName>
    </submittedName>
</protein>
<name>A0ABW9GCF8_9MICO</name>
<comment type="caution">
    <text evidence="1">The sequence shown here is derived from an EMBL/GenBank/DDBJ whole genome shotgun (WGS) entry which is preliminary data.</text>
</comment>
<evidence type="ECO:0000313" key="2">
    <source>
        <dbReference type="Proteomes" id="UP001630303"/>
    </source>
</evidence>
<dbReference type="RefSeq" id="WP_239274419.1">
    <property type="nucleotide sequence ID" value="NZ_JAROCE010000001.1"/>
</dbReference>
<gene>
    <name evidence="1" type="ORF">P5G46_02650</name>
</gene>